<keyword evidence="1" id="KW-0472">Membrane</keyword>
<protein>
    <recommendedName>
        <fullName evidence="4">Asparaginyl-tRNA synthetase</fullName>
    </recommendedName>
</protein>
<evidence type="ECO:0000256" key="1">
    <source>
        <dbReference type="SAM" id="Phobius"/>
    </source>
</evidence>
<dbReference type="OrthoDB" id="5917813at2"/>
<feature type="transmembrane region" description="Helical" evidence="1">
    <location>
        <begin position="12"/>
        <end position="30"/>
    </location>
</feature>
<feature type="transmembrane region" description="Helical" evidence="1">
    <location>
        <begin position="42"/>
        <end position="63"/>
    </location>
</feature>
<keyword evidence="1" id="KW-1133">Transmembrane helix</keyword>
<accession>A0A5P9CJQ5</accession>
<dbReference type="Proteomes" id="UP000326936">
    <property type="component" value="Chromosome"/>
</dbReference>
<name>A0A5P9CJQ5_9VIBR</name>
<evidence type="ECO:0008006" key="4">
    <source>
        <dbReference type="Google" id="ProtNLM"/>
    </source>
</evidence>
<keyword evidence="3" id="KW-1185">Reference proteome</keyword>
<evidence type="ECO:0000313" key="2">
    <source>
        <dbReference type="EMBL" id="QFT26500.1"/>
    </source>
</evidence>
<keyword evidence="1" id="KW-0812">Transmembrane</keyword>
<dbReference type="RefSeq" id="WP_152430637.1">
    <property type="nucleotide sequence ID" value="NZ_CBCSDK010000004.1"/>
</dbReference>
<dbReference type="KEGG" id="vaq:FIV01_08670"/>
<proteinExistence type="predicted"/>
<dbReference type="AlphaFoldDB" id="A0A5P9CJQ5"/>
<dbReference type="EMBL" id="CP045350">
    <property type="protein sequence ID" value="QFT26500.1"/>
    <property type="molecule type" value="Genomic_DNA"/>
</dbReference>
<organism evidence="2 3">
    <name type="scientific">Vibrio aquimaris</name>
    <dbReference type="NCBI Taxonomy" id="2587862"/>
    <lineage>
        <taxon>Bacteria</taxon>
        <taxon>Pseudomonadati</taxon>
        <taxon>Pseudomonadota</taxon>
        <taxon>Gammaproteobacteria</taxon>
        <taxon>Vibrionales</taxon>
        <taxon>Vibrionaceae</taxon>
        <taxon>Vibrio</taxon>
    </lineage>
</organism>
<reference evidence="2 3" key="1">
    <citation type="submission" date="2019-10" db="EMBL/GenBank/DDBJ databases">
        <title>Complete genome sequence of Vibrio sp. strain THAF100, isolated from non-filtered water from the water column of tank 6 of a marine aquarium containing stony-coral fragments. Water maintained at 26 degree C.</title>
        <authorList>
            <person name="Ruckert C."/>
            <person name="Franco A."/>
            <person name="Kalinowski J."/>
            <person name="Glaeser S."/>
        </authorList>
    </citation>
    <scope>NUCLEOTIDE SEQUENCE [LARGE SCALE GENOMIC DNA]</scope>
    <source>
        <strain evidence="2 3">THAF100</strain>
    </source>
</reference>
<sequence length="69" mass="7769">MIAPNYTLQFYLFAVAMISAFLLIFGHLILAKSFAGLAWVEYTAAAIPFVLLILCIFGFRYTIKEEKSS</sequence>
<gene>
    <name evidence="2" type="ORF">FIV01_08670</name>
</gene>
<evidence type="ECO:0000313" key="3">
    <source>
        <dbReference type="Proteomes" id="UP000326936"/>
    </source>
</evidence>